<dbReference type="AlphaFoldDB" id="A0A401FMG6"/>
<dbReference type="SUPFAM" id="SSF52218">
    <property type="entry name" value="Flavoproteins"/>
    <property type="match status" value="1"/>
</dbReference>
<keyword evidence="4" id="KW-1185">Reference proteome</keyword>
<feature type="domain" description="Flavodoxin-like fold" evidence="2">
    <location>
        <begin position="1"/>
        <end position="157"/>
    </location>
</feature>
<dbReference type="InterPro" id="IPR003680">
    <property type="entry name" value="Flavodoxin_fold"/>
</dbReference>
<evidence type="ECO:0000313" key="4">
    <source>
        <dbReference type="Proteomes" id="UP000286974"/>
    </source>
</evidence>
<dbReference type="Gene3D" id="3.40.50.360">
    <property type="match status" value="1"/>
</dbReference>
<evidence type="ECO:0000259" key="2">
    <source>
        <dbReference type="Pfam" id="PF02525"/>
    </source>
</evidence>
<evidence type="ECO:0000256" key="1">
    <source>
        <dbReference type="ARBA" id="ARBA00023002"/>
    </source>
</evidence>
<dbReference type="InterPro" id="IPR029039">
    <property type="entry name" value="Flavoprotein-like_sf"/>
</dbReference>
<protein>
    <submittedName>
        <fullName evidence="3">NAD(P)H oxidoreductase YRKL</fullName>
        <ecNumber evidence="3">1.6.99.-</ecNumber>
    </submittedName>
</protein>
<evidence type="ECO:0000313" key="3">
    <source>
        <dbReference type="EMBL" id="GAY73564.1"/>
    </source>
</evidence>
<reference evidence="3 4" key="1">
    <citation type="submission" date="2017-11" db="EMBL/GenBank/DDBJ databases">
        <title>Draft Genome Sequence of Lactobacillus curieae NBRC 111893 isolated from Koso, a Japanese sugar-Vegetable Fermented Beverage.</title>
        <authorList>
            <person name="Chiou T.Y."/>
            <person name="Oshima K."/>
            <person name="Suda W."/>
            <person name="Hattori M."/>
            <person name="Takahashi T."/>
        </authorList>
    </citation>
    <scope>NUCLEOTIDE SEQUENCE [LARGE SCALE GENOMIC DNA]</scope>
    <source>
        <strain evidence="3 4">NBRC111893</strain>
    </source>
</reference>
<sequence length="175" mass="20138">MNTQILVSHPEIKGSGTQKFLETTGKFFSNVFYESIDLTYPTDKIDIEQEQLRLRSADRIVFQFPMYWYQSPDSLNRYMQTVFTRKYIESERALSGKELGIVVTLGDALSQFQLGGSEQFTISELMAPYAAFANKAGMKFLPVFPIEQFSYMDERQKLQLVGDYAAYLNADQPFL</sequence>
<proteinExistence type="predicted"/>
<dbReference type="STRING" id="1138822.PL11_005045"/>
<dbReference type="EMBL" id="BEXA01000003">
    <property type="protein sequence ID" value="GAY73564.1"/>
    <property type="molecule type" value="Genomic_DNA"/>
</dbReference>
<dbReference type="PANTHER" id="PTHR47307">
    <property type="entry name" value="GLUTATHIONE-REGULATED POTASSIUM-EFFLUX SYSTEM ANCILLARY PROTEIN KEFG"/>
    <property type="match status" value="1"/>
</dbReference>
<comment type="caution">
    <text evidence="3">The sequence shown here is derived from an EMBL/GenBank/DDBJ whole genome shotgun (WGS) entry which is preliminary data.</text>
</comment>
<dbReference type="PANTHER" id="PTHR47307:SF1">
    <property type="entry name" value="GLUTATHIONE-REGULATED POTASSIUM-EFFLUX SYSTEM ANCILLARY PROTEIN KEFG"/>
    <property type="match status" value="1"/>
</dbReference>
<dbReference type="GO" id="GO:0009055">
    <property type="term" value="F:electron transfer activity"/>
    <property type="evidence" value="ECO:0007669"/>
    <property type="project" value="TreeGrafter"/>
</dbReference>
<dbReference type="Pfam" id="PF02525">
    <property type="entry name" value="Flavodoxin_2"/>
    <property type="match status" value="1"/>
</dbReference>
<dbReference type="EC" id="1.6.99.-" evidence="3"/>
<gene>
    <name evidence="3" type="ORF">NBRC111893_1710</name>
</gene>
<name>A0A401FMG6_9LACO</name>
<dbReference type="GO" id="GO:0003955">
    <property type="term" value="F:NAD(P)H dehydrogenase (quinone) activity"/>
    <property type="evidence" value="ECO:0007669"/>
    <property type="project" value="TreeGrafter"/>
</dbReference>
<dbReference type="InterPro" id="IPR046980">
    <property type="entry name" value="KefG/KefF"/>
</dbReference>
<keyword evidence="1 3" id="KW-0560">Oxidoreductase</keyword>
<dbReference type="RefSeq" id="WP_225417639.1">
    <property type="nucleotide sequence ID" value="NZ_BEXA01000003.1"/>
</dbReference>
<dbReference type="Proteomes" id="UP000286974">
    <property type="component" value="Unassembled WGS sequence"/>
</dbReference>
<accession>A0A401FMG6</accession>
<dbReference type="GO" id="GO:0010181">
    <property type="term" value="F:FMN binding"/>
    <property type="evidence" value="ECO:0007669"/>
    <property type="project" value="TreeGrafter"/>
</dbReference>
<organism evidence="3 4">
    <name type="scientific">Lentilactobacillus kosonis</name>
    <dbReference type="NCBI Taxonomy" id="2810561"/>
    <lineage>
        <taxon>Bacteria</taxon>
        <taxon>Bacillati</taxon>
        <taxon>Bacillota</taxon>
        <taxon>Bacilli</taxon>
        <taxon>Lactobacillales</taxon>
        <taxon>Lactobacillaceae</taxon>
        <taxon>Lentilactobacillus</taxon>
    </lineage>
</organism>